<keyword evidence="3" id="KW-1185">Reference proteome</keyword>
<evidence type="ECO:0000259" key="1">
    <source>
        <dbReference type="Pfam" id="PF12867"/>
    </source>
</evidence>
<dbReference type="OrthoDB" id="2363925at2"/>
<dbReference type="EMBL" id="CP007790">
    <property type="protein sequence ID" value="AJK67701.1"/>
    <property type="molecule type" value="Genomic_DNA"/>
</dbReference>
<evidence type="ECO:0000313" key="2">
    <source>
        <dbReference type="EMBL" id="AJK67701.1"/>
    </source>
</evidence>
<sequence length="170" mass="18336">MDIKDAYLNLIDRATANLERVPVLSPAQLNTHPGGHPNSAAWNLWHAGRVLDVMGVSALAGQPQVWEEQDYRSSFNIGPAGEETGFGHSDGEAAAVIVEDRDLLVDYIAASLAALREYVSTLEAEDFDKVIGEFKGAPETVQGRLSLILIDALQHVGMVQYIGGVPELGR</sequence>
<evidence type="ECO:0000313" key="3">
    <source>
        <dbReference type="Proteomes" id="UP000031928"/>
    </source>
</evidence>
<dbReference type="STRING" id="1224162.B840_00305"/>
<name>A0A0B6TSE7_9CORY</name>
<protein>
    <recommendedName>
        <fullName evidence="1">DinB-like domain-containing protein</fullName>
    </recommendedName>
</protein>
<dbReference type="KEGG" id="cmq:B840_00305"/>
<dbReference type="RefSeq" id="WP_042620465.1">
    <property type="nucleotide sequence ID" value="NZ_CP007790.1"/>
</dbReference>
<dbReference type="SUPFAM" id="SSF109854">
    <property type="entry name" value="DinB/YfiT-like putative metalloenzymes"/>
    <property type="match status" value="1"/>
</dbReference>
<dbReference type="InterPro" id="IPR024775">
    <property type="entry name" value="DinB-like"/>
</dbReference>
<dbReference type="Pfam" id="PF12867">
    <property type="entry name" value="DinB_2"/>
    <property type="match status" value="1"/>
</dbReference>
<dbReference type="InterPro" id="IPR034660">
    <property type="entry name" value="DinB/YfiT-like"/>
</dbReference>
<gene>
    <name evidence="2" type="ORF">B840_00305</name>
</gene>
<organism evidence="2 3">
    <name type="scientific">Corynebacterium marinum DSM 44953</name>
    <dbReference type="NCBI Taxonomy" id="1224162"/>
    <lineage>
        <taxon>Bacteria</taxon>
        <taxon>Bacillati</taxon>
        <taxon>Actinomycetota</taxon>
        <taxon>Actinomycetes</taxon>
        <taxon>Mycobacteriales</taxon>
        <taxon>Corynebacteriaceae</taxon>
        <taxon>Corynebacterium</taxon>
    </lineage>
</organism>
<feature type="domain" description="DinB-like" evidence="1">
    <location>
        <begin position="18"/>
        <end position="158"/>
    </location>
</feature>
<dbReference type="Proteomes" id="UP000031928">
    <property type="component" value="Chromosome"/>
</dbReference>
<accession>A0A0B6TSE7</accession>
<dbReference type="Gene3D" id="1.20.120.450">
    <property type="entry name" value="dinb family like domain"/>
    <property type="match status" value="1"/>
</dbReference>
<proteinExistence type="predicted"/>
<dbReference type="AlphaFoldDB" id="A0A0B6TSE7"/>
<dbReference type="HOGENOM" id="CLU_133313_0_0_11"/>
<reference evidence="2 3" key="1">
    <citation type="submission" date="2014-05" db="EMBL/GenBank/DDBJ databases">
        <title>Complete genome sequence of Corynebacterium marinum DSM 44953.</title>
        <authorList>
            <person name="Schaffert L."/>
            <person name="Albersmeier A."/>
            <person name="Kalinowski J."/>
            <person name="Ruckert C."/>
        </authorList>
    </citation>
    <scope>NUCLEOTIDE SEQUENCE [LARGE SCALE GENOMIC DNA]</scope>
    <source>
        <strain evidence="2 3">DSM 44953</strain>
    </source>
</reference>